<proteinExistence type="predicted"/>
<evidence type="ECO:0000313" key="1">
    <source>
        <dbReference type="EMBL" id="KKM15941.1"/>
    </source>
</evidence>
<sequence length="55" mass="6484">MARRYVDRFRLAVGRAILWFVGLAYEEEVSHRSRGGRTPLQRDCERLFVDHASHP</sequence>
<dbReference type="AlphaFoldDB" id="A0A0F9HKS3"/>
<name>A0A0F9HKS3_9ZZZZ</name>
<reference evidence="1" key="1">
    <citation type="journal article" date="2015" name="Nature">
        <title>Complex archaea that bridge the gap between prokaryotes and eukaryotes.</title>
        <authorList>
            <person name="Spang A."/>
            <person name="Saw J.H."/>
            <person name="Jorgensen S.L."/>
            <person name="Zaremba-Niedzwiedzka K."/>
            <person name="Martijn J."/>
            <person name="Lind A.E."/>
            <person name="van Eijk R."/>
            <person name="Schleper C."/>
            <person name="Guy L."/>
            <person name="Ettema T.J."/>
        </authorList>
    </citation>
    <scope>NUCLEOTIDE SEQUENCE</scope>
</reference>
<dbReference type="EMBL" id="LAZR01014787">
    <property type="protein sequence ID" value="KKM15941.1"/>
    <property type="molecule type" value="Genomic_DNA"/>
</dbReference>
<organism evidence="1">
    <name type="scientific">marine sediment metagenome</name>
    <dbReference type="NCBI Taxonomy" id="412755"/>
    <lineage>
        <taxon>unclassified sequences</taxon>
        <taxon>metagenomes</taxon>
        <taxon>ecological metagenomes</taxon>
    </lineage>
</organism>
<comment type="caution">
    <text evidence="1">The sequence shown here is derived from an EMBL/GenBank/DDBJ whole genome shotgun (WGS) entry which is preliminary data.</text>
</comment>
<accession>A0A0F9HKS3</accession>
<protein>
    <submittedName>
        <fullName evidence="1">Uncharacterized protein</fullName>
    </submittedName>
</protein>
<gene>
    <name evidence="1" type="ORF">LCGC14_1690800</name>
</gene>